<keyword evidence="6 9" id="KW-1133">Transmembrane helix</keyword>
<protein>
    <submittedName>
        <fullName evidence="12">Sodium:proton antiporter</fullName>
    </submittedName>
</protein>
<feature type="transmembrane region" description="Helical" evidence="9">
    <location>
        <begin position="332"/>
        <end position="352"/>
    </location>
</feature>
<dbReference type="Pfam" id="PF02254">
    <property type="entry name" value="TrkA_N"/>
    <property type="match status" value="1"/>
</dbReference>
<dbReference type="Proteomes" id="UP000705379">
    <property type="component" value="Unassembled WGS sequence"/>
</dbReference>
<dbReference type="PANTHER" id="PTHR32507:SF0">
    <property type="entry name" value="NA(+)_H(+) ANTIPORTER 2-RELATED"/>
    <property type="match status" value="1"/>
</dbReference>
<feature type="transmembrane region" description="Helical" evidence="9">
    <location>
        <begin position="364"/>
        <end position="384"/>
    </location>
</feature>
<feature type="transmembrane region" description="Helical" evidence="9">
    <location>
        <begin position="115"/>
        <end position="137"/>
    </location>
</feature>
<feature type="domain" description="Cation/H+ exchanger transmembrane" evidence="10">
    <location>
        <begin position="21"/>
        <end position="390"/>
    </location>
</feature>
<sequence>MDAFVTGIALIGLTGIGAQWLAWRFQLPAIVLLLVFGVLAGPVTGVLQPDQMFGDLMQPLVGLAVAIILFEGGLTLNFHEISGTSKAVRRLVIVGATVAFLLGALNAYYIAGLSIWSAVIFAGILVVTGPTVIMPLLRQASLAQRPASLLRWEAILADPLGALIAVLFYEIFLVTTGAHHLEELAIRGVFALILGLGGGWAIGQLLVRLFIGGHVPEYLKVPVILVTILAAYAVSNLVLEESGLLTVTVLGVALGNSKLASLTEVKRFKELMTILLVSGVFVLMTASLDLTTLAADLDLRALAFLVVLLFVVRPISVLVATIGCDLPLKERFFIGWIAPRGIVAVAVSGYFAELLMSRGVEDGGRLTALAFAVVVVTVVAHGFSIGPLARALGLSAGAGTGLLIVGSTPFSVALAERLKSLEIPVLIADRNWHRLRRARAAGIDTHYGEVLSEVAEHSLPLSSYSYMLAASDNDAYNTLVCTNYGPEIGRANVLQIGRDVTEQGETEFAVTLGGRSFLSSVGGYGALNSRLQEGWKFRATRLSDDYGPEDFERDRPEDTANVFVRTASGRLLAGPSLKAHSLKSGDLLLSFGAPGTSKQPEGEPEQA</sequence>
<dbReference type="GO" id="GO:0005886">
    <property type="term" value="C:plasma membrane"/>
    <property type="evidence" value="ECO:0007669"/>
    <property type="project" value="UniProtKB-SubCell"/>
</dbReference>
<comment type="subcellular location">
    <subcellularLocation>
        <location evidence="1">Cell membrane</location>
        <topology evidence="1">Multi-pass membrane protein</topology>
    </subcellularLocation>
</comment>
<evidence type="ECO:0000256" key="5">
    <source>
        <dbReference type="ARBA" id="ARBA00022692"/>
    </source>
</evidence>
<dbReference type="InterPro" id="IPR006153">
    <property type="entry name" value="Cation/H_exchanger_TM"/>
</dbReference>
<dbReference type="EMBL" id="QTKU01000002">
    <property type="protein sequence ID" value="MBS8260344.1"/>
    <property type="molecule type" value="Genomic_DNA"/>
</dbReference>
<dbReference type="GO" id="GO:0006813">
    <property type="term" value="P:potassium ion transport"/>
    <property type="evidence" value="ECO:0007669"/>
    <property type="project" value="InterPro"/>
</dbReference>
<dbReference type="AlphaFoldDB" id="A0A944CD20"/>
<evidence type="ECO:0000256" key="2">
    <source>
        <dbReference type="ARBA" id="ARBA00022448"/>
    </source>
</evidence>
<evidence type="ECO:0000313" key="13">
    <source>
        <dbReference type="Proteomes" id="UP000705379"/>
    </source>
</evidence>
<evidence type="ECO:0000256" key="9">
    <source>
        <dbReference type="SAM" id="Phobius"/>
    </source>
</evidence>
<feature type="transmembrane region" description="Helical" evidence="9">
    <location>
        <begin position="301"/>
        <end position="320"/>
    </location>
</feature>
<evidence type="ECO:0000256" key="4">
    <source>
        <dbReference type="ARBA" id="ARBA00022475"/>
    </source>
</evidence>
<keyword evidence="5 9" id="KW-0812">Transmembrane</keyword>
<feature type="transmembrane region" description="Helical" evidence="9">
    <location>
        <begin position="219"/>
        <end position="238"/>
    </location>
</feature>
<dbReference type="Gene3D" id="1.20.1530.20">
    <property type="match status" value="1"/>
</dbReference>
<dbReference type="GO" id="GO:1902600">
    <property type="term" value="P:proton transmembrane transport"/>
    <property type="evidence" value="ECO:0007669"/>
    <property type="project" value="InterPro"/>
</dbReference>
<feature type="domain" description="RCK N-terminal" evidence="11">
    <location>
        <begin position="403"/>
        <end position="483"/>
    </location>
</feature>
<reference evidence="12" key="1">
    <citation type="submission" date="2018-08" db="EMBL/GenBank/DDBJ databases">
        <authorList>
            <person name="Jin W."/>
            <person name="Wang H."/>
            <person name="Yang Y."/>
            <person name="Li M."/>
            <person name="Liu J."/>
        </authorList>
    </citation>
    <scope>NUCLEOTIDE SEQUENCE</scope>
    <source>
        <strain evidence="12">AESS21</strain>
    </source>
</reference>
<evidence type="ECO:0000256" key="6">
    <source>
        <dbReference type="ARBA" id="ARBA00022989"/>
    </source>
</evidence>
<feature type="transmembrane region" description="Helical" evidence="9">
    <location>
        <begin position="149"/>
        <end position="172"/>
    </location>
</feature>
<evidence type="ECO:0000256" key="7">
    <source>
        <dbReference type="ARBA" id="ARBA00023065"/>
    </source>
</evidence>
<evidence type="ECO:0000259" key="11">
    <source>
        <dbReference type="Pfam" id="PF02254"/>
    </source>
</evidence>
<evidence type="ECO:0000256" key="1">
    <source>
        <dbReference type="ARBA" id="ARBA00004651"/>
    </source>
</evidence>
<keyword evidence="3" id="KW-0050">Antiport</keyword>
<reference evidence="12" key="2">
    <citation type="journal article" date="2021" name="Microorganisms">
        <title>Bacterial Dimethylsulfoniopropionate Biosynthesis in the East China Sea.</title>
        <authorList>
            <person name="Liu J."/>
            <person name="Zhang Y."/>
            <person name="Liu J."/>
            <person name="Zhong H."/>
            <person name="Williams B.T."/>
            <person name="Zheng Y."/>
            <person name="Curson A.R.J."/>
            <person name="Sun C."/>
            <person name="Sun H."/>
            <person name="Song D."/>
            <person name="Wagner Mackenzie B."/>
            <person name="Bermejo Martinez A."/>
            <person name="Todd J.D."/>
            <person name="Zhang X.H."/>
        </authorList>
    </citation>
    <scope>NUCLEOTIDE SEQUENCE</scope>
    <source>
        <strain evidence="12">AESS21</strain>
    </source>
</reference>
<evidence type="ECO:0000313" key="12">
    <source>
        <dbReference type="EMBL" id="MBS8260344.1"/>
    </source>
</evidence>
<dbReference type="SUPFAM" id="SSF51735">
    <property type="entry name" value="NAD(P)-binding Rossmann-fold domains"/>
    <property type="match status" value="1"/>
</dbReference>
<proteinExistence type="predicted"/>
<keyword evidence="2" id="KW-0813">Transport</keyword>
<feature type="transmembrane region" description="Helical" evidence="9">
    <location>
        <begin position="184"/>
        <end position="207"/>
    </location>
</feature>
<comment type="caution">
    <text evidence="12">The sequence shown here is derived from an EMBL/GenBank/DDBJ whole genome shotgun (WGS) entry which is preliminary data.</text>
</comment>
<feature type="transmembrane region" description="Helical" evidence="9">
    <location>
        <begin position="91"/>
        <end position="109"/>
    </location>
</feature>
<accession>A0A944CD20</accession>
<feature type="transmembrane region" description="Helical" evidence="9">
    <location>
        <begin position="274"/>
        <end position="295"/>
    </location>
</feature>
<keyword evidence="4" id="KW-1003">Cell membrane</keyword>
<gene>
    <name evidence="12" type="ORF">DYI23_08960</name>
</gene>
<evidence type="ECO:0000259" key="10">
    <source>
        <dbReference type="Pfam" id="PF00999"/>
    </source>
</evidence>
<keyword evidence="8 9" id="KW-0472">Membrane</keyword>
<dbReference type="PANTHER" id="PTHR32507">
    <property type="entry name" value="NA(+)/H(+) ANTIPORTER 1"/>
    <property type="match status" value="1"/>
</dbReference>
<feature type="transmembrane region" description="Helical" evidence="9">
    <location>
        <begin position="60"/>
        <end position="79"/>
    </location>
</feature>
<name>A0A944CD20_9HYPH</name>
<dbReference type="GO" id="GO:0015297">
    <property type="term" value="F:antiporter activity"/>
    <property type="evidence" value="ECO:0007669"/>
    <property type="project" value="UniProtKB-KW"/>
</dbReference>
<keyword evidence="7" id="KW-0406">Ion transport</keyword>
<feature type="transmembrane region" description="Helical" evidence="9">
    <location>
        <begin position="6"/>
        <end position="23"/>
    </location>
</feature>
<dbReference type="InterPro" id="IPR003148">
    <property type="entry name" value="RCK_N"/>
</dbReference>
<organism evidence="12 13">
    <name type="scientific">Roseibium polysiphoniae</name>
    <dbReference type="NCBI Taxonomy" id="2571221"/>
    <lineage>
        <taxon>Bacteria</taxon>
        <taxon>Pseudomonadati</taxon>
        <taxon>Pseudomonadota</taxon>
        <taxon>Alphaproteobacteria</taxon>
        <taxon>Hyphomicrobiales</taxon>
        <taxon>Stappiaceae</taxon>
        <taxon>Roseibium</taxon>
    </lineage>
</organism>
<evidence type="ECO:0000256" key="8">
    <source>
        <dbReference type="ARBA" id="ARBA00023136"/>
    </source>
</evidence>
<feature type="transmembrane region" description="Helical" evidence="9">
    <location>
        <begin position="30"/>
        <end position="48"/>
    </location>
</feature>
<dbReference type="InterPro" id="IPR036291">
    <property type="entry name" value="NAD(P)-bd_dom_sf"/>
</dbReference>
<dbReference type="Pfam" id="PF00999">
    <property type="entry name" value="Na_H_Exchanger"/>
    <property type="match status" value="1"/>
</dbReference>
<evidence type="ECO:0000256" key="3">
    <source>
        <dbReference type="ARBA" id="ARBA00022449"/>
    </source>
</evidence>
<dbReference type="RefSeq" id="WP_213215908.1">
    <property type="nucleotide sequence ID" value="NZ_QTKU01000002.1"/>
</dbReference>
<dbReference type="InterPro" id="IPR038770">
    <property type="entry name" value="Na+/solute_symporter_sf"/>
</dbReference>